<feature type="domain" description="CDCP1 first CUB" evidence="4">
    <location>
        <begin position="213"/>
        <end position="284"/>
    </location>
</feature>
<evidence type="ECO:0000256" key="1">
    <source>
        <dbReference type="SAM" id="Phobius"/>
    </source>
</evidence>
<dbReference type="Pfam" id="PF23665">
    <property type="entry name" value="CDCP1_CUB_6"/>
    <property type="match status" value="2"/>
</dbReference>
<dbReference type="InterPro" id="IPR056269">
    <property type="entry name" value="CUB_CDCP1_2nd_5th"/>
</dbReference>
<keyword evidence="1" id="KW-0812">Transmembrane</keyword>
<feature type="domain" description="CDCP1 second and fifth CUB" evidence="5">
    <location>
        <begin position="794"/>
        <end position="886"/>
    </location>
</feature>
<organism evidence="6 7">
    <name type="scientific">Solea senegalensis</name>
    <name type="common">Senegalese sole</name>
    <dbReference type="NCBI Taxonomy" id="28829"/>
    <lineage>
        <taxon>Eukaryota</taxon>
        <taxon>Metazoa</taxon>
        <taxon>Chordata</taxon>
        <taxon>Craniata</taxon>
        <taxon>Vertebrata</taxon>
        <taxon>Euteleostomi</taxon>
        <taxon>Actinopterygii</taxon>
        <taxon>Neopterygii</taxon>
        <taxon>Teleostei</taxon>
        <taxon>Neoteleostei</taxon>
        <taxon>Acanthomorphata</taxon>
        <taxon>Carangaria</taxon>
        <taxon>Pleuronectiformes</taxon>
        <taxon>Pleuronectoidei</taxon>
        <taxon>Soleidae</taxon>
        <taxon>Solea</taxon>
    </lineage>
</organism>
<feature type="signal peptide" evidence="2">
    <location>
        <begin position="1"/>
        <end position="23"/>
    </location>
</feature>
<dbReference type="EMBL" id="JAGKHQ010000013">
    <property type="protein sequence ID" value="KAG7500746.1"/>
    <property type="molecule type" value="Genomic_DNA"/>
</dbReference>
<feature type="domain" description="CDCP1 third and sixth CUB" evidence="3">
    <location>
        <begin position="595"/>
        <end position="694"/>
    </location>
</feature>
<feature type="transmembrane region" description="Helical" evidence="1">
    <location>
        <begin position="1014"/>
        <end position="1039"/>
    </location>
</feature>
<proteinExistence type="predicted"/>
<feature type="domain" description="CDCP1 second and fifth CUB" evidence="5">
    <location>
        <begin position="291"/>
        <end position="396"/>
    </location>
</feature>
<dbReference type="AlphaFoldDB" id="A0AAV6R9W6"/>
<dbReference type="PANTHER" id="PTHR14477:SF1">
    <property type="entry name" value="CUB DOMAIN-CONTAINING PROTEIN 1"/>
    <property type="match status" value="1"/>
</dbReference>
<evidence type="ECO:0000259" key="3">
    <source>
        <dbReference type="Pfam" id="PF23665"/>
    </source>
</evidence>
<evidence type="ECO:0000313" key="7">
    <source>
        <dbReference type="Proteomes" id="UP000693946"/>
    </source>
</evidence>
<keyword evidence="1" id="KW-1133">Transmembrane helix</keyword>
<feature type="domain" description="CDCP1 second and fifth CUB" evidence="5">
    <location>
        <begin position="480"/>
        <end position="585"/>
    </location>
</feature>
<sequence>MRLREARAFLGLWLLTVLGFTECLQTTVRSDKGVMVVVSVSAALPLDQCSVCTVSGVNDTETSCHSSITLPEEEVKLLFNCSQPVENSYTVTLTRTIECTKDTCSPSTIEAQPILSELSRTFTWELKAPEKTVVSLDILGKGLVETSKPCTDGFQYSVATSKTSSKGRSQYCRDGSLTRLDLPDQASVSLQVKPKAQVESMLFQASAGPLKGRTMVVSVDSSTTVTLSRDPEGLECEVCTAEVSPPNCNPTKKTLTKADKLSLEFSCPKPQEMYSVTMMKKIECTKSSCTPAAGEVDPNLFKEFKQSLTWDINVPERTVLTLDFPGGGLKEISGAETCKDGYQYSVSTTRSDGTIKAKNYCKGGKVSTMDLLGATTVTIDVPKDGELEQKVFNVKAAPRGGRMMSVIPDPSTSIIINRITDEPDCSVCINEPPKPICNSKQLRITEPRNISVEFTCPQPQDIFTVEINREIDCTEASCSGDAVQAESSLFPDFNRIFTWDPTFVSTRAFQVDFSKKGMRQIPNEETCPDQQTYSLVSYLRTGPATIGTFCKGGTVTTILGRYRVRLSLEVPRDKKPDPVDFKINVGPEISMAAIVKVNLPRGVSDTDFTTPSYPSDFPDNQQMLWDFTVPGMHNYTVRFQDHTAPECLNGEVGVEYQKEDKKVTKMTLTDAQPVHQQGDFKMLLKNCETNRTLQGLTLNYRVSLMRSGHPVLCTVDLSKRQVSLQIEKVGSDPHCEMSINSKVEEKITVEAGTKASLSFLDCPSEEVRLTASQVIGCKDVTSCSSTLLTVPKLVPCLPMPLHSFTWHLDIPADRTVNLVSRTGLQQSLPGQECNRSVSLHVKERDGFSVGDFCFNGIIQKIQTQANISITARAKDFSKGFRDSLNVSFTQEITETFIYKVAPKASSPMLLATPNWPRGMKPESTVSWIVALPSQYQAQMQIVNISQPKCRDRHTAITVKMLGYEEEIMSRREDEEAQDKLSVPHSFYLNMSNCKPEEGKFGAITKVVLQKKTNLLAILLGIAGALLLLLIILAVVCFVTKKKKKERKDKESSIYIGKGNIFRPGDRHFTKTRSDNESHVYASIDDTMIYGHLLGDTTYADSLQDHYNGMQTDSYQTFTGPSDGQLPVIKEPDPEPELEHFNTFLDPSESFIPSRPRTPIDRQDSLGFQDRRMVDNELYTFKSTGDINPIRLSGVDMEPQPPILEDSL</sequence>
<name>A0AAV6R9W6_SOLSE</name>
<keyword evidence="7" id="KW-1185">Reference proteome</keyword>
<dbReference type="Pfam" id="PF23667">
    <property type="entry name" value="CUB_CDCP1_1"/>
    <property type="match status" value="3"/>
</dbReference>
<evidence type="ECO:0000256" key="2">
    <source>
        <dbReference type="SAM" id="SignalP"/>
    </source>
</evidence>
<dbReference type="InterPro" id="IPR056266">
    <property type="entry name" value="CDCP1_CUB_3rd_6th"/>
</dbReference>
<dbReference type="InterPro" id="IPR038811">
    <property type="entry name" value="CDCP1"/>
</dbReference>
<keyword evidence="2" id="KW-0732">Signal</keyword>
<protein>
    <recommendedName>
        <fullName evidence="8">CUB domain-containing protein 1</fullName>
    </recommendedName>
</protein>
<feature type="domain" description="CDCP1 first CUB" evidence="4">
    <location>
        <begin position="25"/>
        <end position="99"/>
    </location>
</feature>
<dbReference type="PANTHER" id="PTHR14477">
    <property type="entry name" value="CUB DOMAIN-CONTAINING PROTEIN 1"/>
    <property type="match status" value="1"/>
</dbReference>
<accession>A0AAV6R9W6</accession>
<feature type="domain" description="CDCP1 second and fifth CUB" evidence="5">
    <location>
        <begin position="112"/>
        <end position="208"/>
    </location>
</feature>
<evidence type="ECO:0000259" key="5">
    <source>
        <dbReference type="Pfam" id="PF23668"/>
    </source>
</evidence>
<evidence type="ECO:0000259" key="4">
    <source>
        <dbReference type="Pfam" id="PF23667"/>
    </source>
</evidence>
<dbReference type="Proteomes" id="UP000693946">
    <property type="component" value="Linkage Group LG20"/>
</dbReference>
<evidence type="ECO:0000313" key="6">
    <source>
        <dbReference type="EMBL" id="KAG7500746.1"/>
    </source>
</evidence>
<gene>
    <name evidence="6" type="ORF">JOB18_028164</name>
</gene>
<feature type="chain" id="PRO_5043518265" description="CUB domain-containing protein 1" evidence="2">
    <location>
        <begin position="24"/>
        <end position="1207"/>
    </location>
</feature>
<feature type="domain" description="CDCP1 first CUB" evidence="4">
    <location>
        <begin position="402"/>
        <end position="473"/>
    </location>
</feature>
<dbReference type="InterPro" id="IPR056268">
    <property type="entry name" value="CUB_CDCP1_1st"/>
</dbReference>
<reference evidence="6 7" key="1">
    <citation type="journal article" date="2021" name="Sci. Rep.">
        <title>Chromosome anchoring in Senegalese sole (Solea senegalensis) reveals sex-associated markers and genome rearrangements in flatfish.</title>
        <authorList>
            <person name="Guerrero-Cozar I."/>
            <person name="Gomez-Garrido J."/>
            <person name="Berbel C."/>
            <person name="Martinez-Blanch J.F."/>
            <person name="Alioto T."/>
            <person name="Claros M.G."/>
            <person name="Gagnaire P.A."/>
            <person name="Manchado M."/>
        </authorList>
    </citation>
    <scope>NUCLEOTIDE SEQUENCE [LARGE SCALE GENOMIC DNA]</scope>
    <source>
        <strain evidence="6">Sse05_10M</strain>
    </source>
</reference>
<feature type="domain" description="CDCP1 third and sixth CUB" evidence="3">
    <location>
        <begin position="894"/>
        <end position="1006"/>
    </location>
</feature>
<keyword evidence="1" id="KW-0472">Membrane</keyword>
<comment type="caution">
    <text evidence="6">The sequence shown here is derived from an EMBL/GenBank/DDBJ whole genome shotgun (WGS) entry which is preliminary data.</text>
</comment>
<evidence type="ECO:0008006" key="8">
    <source>
        <dbReference type="Google" id="ProtNLM"/>
    </source>
</evidence>
<dbReference type="Pfam" id="PF23668">
    <property type="entry name" value="CUB_CDCP1_2"/>
    <property type="match status" value="4"/>
</dbReference>